<dbReference type="EMBL" id="BTGU01001131">
    <property type="protein sequence ID" value="GMN70389.1"/>
    <property type="molecule type" value="Genomic_DNA"/>
</dbReference>
<organism evidence="3 4">
    <name type="scientific">Ficus carica</name>
    <name type="common">Common fig</name>
    <dbReference type="NCBI Taxonomy" id="3494"/>
    <lineage>
        <taxon>Eukaryota</taxon>
        <taxon>Viridiplantae</taxon>
        <taxon>Streptophyta</taxon>
        <taxon>Embryophyta</taxon>
        <taxon>Tracheophyta</taxon>
        <taxon>Spermatophyta</taxon>
        <taxon>Magnoliopsida</taxon>
        <taxon>eudicotyledons</taxon>
        <taxon>Gunneridae</taxon>
        <taxon>Pentapetalae</taxon>
        <taxon>rosids</taxon>
        <taxon>fabids</taxon>
        <taxon>Rosales</taxon>
        <taxon>Moraceae</taxon>
        <taxon>Ficeae</taxon>
        <taxon>Ficus</taxon>
    </lineage>
</organism>
<evidence type="ECO:0000313" key="2">
    <source>
        <dbReference type="EMBL" id="GMN70388.1"/>
    </source>
</evidence>
<name>A0AA88E947_FICCA</name>
<protein>
    <submittedName>
        <fullName evidence="3">Uncharacterized protein</fullName>
    </submittedName>
</protein>
<keyword evidence="1" id="KW-0812">Transmembrane</keyword>
<comment type="caution">
    <text evidence="3">The sequence shown here is derived from an EMBL/GenBank/DDBJ whole genome shotgun (WGS) entry which is preliminary data.</text>
</comment>
<proteinExistence type="predicted"/>
<dbReference type="AlphaFoldDB" id="A0AA88E947"/>
<keyword evidence="1" id="KW-0472">Membrane</keyword>
<feature type="transmembrane region" description="Helical" evidence="1">
    <location>
        <begin position="72"/>
        <end position="95"/>
    </location>
</feature>
<accession>A0AA88E947</accession>
<gene>
    <name evidence="2" type="ORF">TIFTF001_039431</name>
    <name evidence="3" type="ORF">TIFTF001_039432</name>
</gene>
<keyword evidence="1" id="KW-1133">Transmembrane helix</keyword>
<evidence type="ECO:0000313" key="4">
    <source>
        <dbReference type="Proteomes" id="UP001187192"/>
    </source>
</evidence>
<dbReference type="Proteomes" id="UP001187192">
    <property type="component" value="Unassembled WGS sequence"/>
</dbReference>
<feature type="transmembrane region" description="Helical" evidence="1">
    <location>
        <begin position="37"/>
        <end position="60"/>
    </location>
</feature>
<evidence type="ECO:0000256" key="1">
    <source>
        <dbReference type="SAM" id="Phobius"/>
    </source>
</evidence>
<reference evidence="3" key="1">
    <citation type="submission" date="2023-07" db="EMBL/GenBank/DDBJ databases">
        <title>draft genome sequence of fig (Ficus carica).</title>
        <authorList>
            <person name="Takahashi T."/>
            <person name="Nishimura K."/>
        </authorList>
    </citation>
    <scope>NUCLEOTIDE SEQUENCE</scope>
</reference>
<keyword evidence="4" id="KW-1185">Reference proteome</keyword>
<evidence type="ECO:0000313" key="3">
    <source>
        <dbReference type="EMBL" id="GMN70389.1"/>
    </source>
</evidence>
<dbReference type="EMBL" id="BTGU01001130">
    <property type="protein sequence ID" value="GMN70388.1"/>
    <property type="molecule type" value="Genomic_DNA"/>
</dbReference>
<sequence length="140" mass="15471">MKPIKSGMHTVELSRWVSLLSLLEGLVRLVRTILGQLVDLTVVMVPLIGKVPLSLVIVPLTSLRLALISEVSTVMVVIVVLRDLALTKLAFLFLIQMIFSTKGTLDTFSCGGWWSSPTINNHCNLGSQHLDHSPQSFFFI</sequence>